<evidence type="ECO:0000313" key="3">
    <source>
        <dbReference type="Proteomes" id="UP000800041"/>
    </source>
</evidence>
<dbReference type="InterPro" id="IPR029058">
    <property type="entry name" value="AB_hydrolase_fold"/>
</dbReference>
<dbReference type="PANTHER" id="PTHR42044">
    <property type="entry name" value="DUF676 DOMAIN-CONTAINING PROTEIN-RELATED"/>
    <property type="match status" value="1"/>
</dbReference>
<evidence type="ECO:0000256" key="1">
    <source>
        <dbReference type="SAM" id="Phobius"/>
    </source>
</evidence>
<protein>
    <recommendedName>
        <fullName evidence="4">DUF676 domain-containing protein</fullName>
    </recommendedName>
</protein>
<dbReference type="OrthoDB" id="202545at2759"/>
<dbReference type="AlphaFoldDB" id="A0A6G1GSH7"/>
<dbReference type="SUPFAM" id="SSF53474">
    <property type="entry name" value="alpha/beta-Hydrolases"/>
    <property type="match status" value="1"/>
</dbReference>
<keyword evidence="1" id="KW-1133">Transmembrane helix</keyword>
<evidence type="ECO:0000313" key="2">
    <source>
        <dbReference type="EMBL" id="KAF1983740.1"/>
    </source>
</evidence>
<dbReference type="Proteomes" id="UP000800041">
    <property type="component" value="Unassembled WGS sequence"/>
</dbReference>
<evidence type="ECO:0008006" key="4">
    <source>
        <dbReference type="Google" id="ProtNLM"/>
    </source>
</evidence>
<sequence>MSMSRSLSVQSVMSLARQLIHVVPLPFPSPSFLSSPNLAMARITYVPLQTIGELSIATSTEEADPQVAKNALFDFSLLFQNLKFIPSAFKSERRPDPLPGIPATPEPATVQRIIEVLEVNGLDICLIGILVTILPTGNFIFGWRLWQLMFVLGAIVYIALLPFATPKDAIVKSKFHLRHPHRHDREKWLYIGSPRRYSHSFHAQESCDRLAMTFQRPITAITVNSYGYVYDTVFRLGLQSCETDRTFDVIKKQLNDADIDKVVVIAHSLGGVVLSNTMNKLLESVAPELAKKLEIFTFGSAAFTFPNPLDPPEQDVNTPTPTFLIPIIEHYANALDPIARIGVIHHTRKRPGRRYAGKVFIQQEATGALFDEHYLTAMFPAREGRDQGVHGMPRMSPFLDQMVCVDETTAKKRAETFVDATMPFEPGTIDMNVDDEMNAWRRRSNADMYAKSRRASVVEETEKAVEEGSGRTVRQLSRLWKYVGGGTA</sequence>
<organism evidence="2 3">
    <name type="scientific">Aulographum hederae CBS 113979</name>
    <dbReference type="NCBI Taxonomy" id="1176131"/>
    <lineage>
        <taxon>Eukaryota</taxon>
        <taxon>Fungi</taxon>
        <taxon>Dikarya</taxon>
        <taxon>Ascomycota</taxon>
        <taxon>Pezizomycotina</taxon>
        <taxon>Dothideomycetes</taxon>
        <taxon>Pleosporomycetidae</taxon>
        <taxon>Aulographales</taxon>
        <taxon>Aulographaceae</taxon>
    </lineage>
</organism>
<accession>A0A6G1GSH7</accession>
<feature type="transmembrane region" description="Helical" evidence="1">
    <location>
        <begin position="146"/>
        <end position="164"/>
    </location>
</feature>
<reference evidence="2" key="1">
    <citation type="journal article" date="2020" name="Stud. Mycol.">
        <title>101 Dothideomycetes genomes: a test case for predicting lifestyles and emergence of pathogens.</title>
        <authorList>
            <person name="Haridas S."/>
            <person name="Albert R."/>
            <person name="Binder M."/>
            <person name="Bloem J."/>
            <person name="Labutti K."/>
            <person name="Salamov A."/>
            <person name="Andreopoulos B."/>
            <person name="Baker S."/>
            <person name="Barry K."/>
            <person name="Bills G."/>
            <person name="Bluhm B."/>
            <person name="Cannon C."/>
            <person name="Castanera R."/>
            <person name="Culley D."/>
            <person name="Daum C."/>
            <person name="Ezra D."/>
            <person name="Gonzalez J."/>
            <person name="Henrissat B."/>
            <person name="Kuo A."/>
            <person name="Liang C."/>
            <person name="Lipzen A."/>
            <person name="Lutzoni F."/>
            <person name="Magnuson J."/>
            <person name="Mondo S."/>
            <person name="Nolan M."/>
            <person name="Ohm R."/>
            <person name="Pangilinan J."/>
            <person name="Park H.-J."/>
            <person name="Ramirez L."/>
            <person name="Alfaro M."/>
            <person name="Sun H."/>
            <person name="Tritt A."/>
            <person name="Yoshinaga Y."/>
            <person name="Zwiers L.-H."/>
            <person name="Turgeon B."/>
            <person name="Goodwin S."/>
            <person name="Spatafora J."/>
            <person name="Crous P."/>
            <person name="Grigoriev I."/>
        </authorList>
    </citation>
    <scope>NUCLEOTIDE SEQUENCE</scope>
    <source>
        <strain evidence="2">CBS 113979</strain>
    </source>
</reference>
<gene>
    <name evidence="2" type="ORF">K402DRAFT_162210</name>
</gene>
<keyword evidence="1" id="KW-0472">Membrane</keyword>
<name>A0A6G1GSH7_9PEZI</name>
<keyword evidence="3" id="KW-1185">Reference proteome</keyword>
<dbReference type="PANTHER" id="PTHR42044:SF2">
    <property type="entry name" value="DUF676 DOMAIN-CONTAINING PROTEIN"/>
    <property type="match status" value="1"/>
</dbReference>
<dbReference type="EMBL" id="ML977173">
    <property type="protein sequence ID" value="KAF1983740.1"/>
    <property type="molecule type" value="Genomic_DNA"/>
</dbReference>
<proteinExistence type="predicted"/>
<keyword evidence="1" id="KW-0812">Transmembrane</keyword>
<feature type="transmembrane region" description="Helical" evidence="1">
    <location>
        <begin position="121"/>
        <end position="140"/>
    </location>
</feature>